<organism evidence="14 15">
    <name type="scientific">Pleurostoma richardsiae</name>
    <dbReference type="NCBI Taxonomy" id="41990"/>
    <lineage>
        <taxon>Eukaryota</taxon>
        <taxon>Fungi</taxon>
        <taxon>Dikarya</taxon>
        <taxon>Ascomycota</taxon>
        <taxon>Pezizomycotina</taxon>
        <taxon>Sordariomycetes</taxon>
        <taxon>Sordariomycetidae</taxon>
        <taxon>Calosphaeriales</taxon>
        <taxon>Pleurostomataceae</taxon>
        <taxon>Pleurostoma</taxon>
    </lineage>
</organism>
<feature type="transmembrane region" description="Helical" evidence="12">
    <location>
        <begin position="1219"/>
        <end position="1242"/>
    </location>
</feature>
<keyword evidence="4" id="KW-1003">Cell membrane</keyword>
<dbReference type="Proteomes" id="UP001174694">
    <property type="component" value="Unassembled WGS sequence"/>
</dbReference>
<dbReference type="CDD" id="cd03232">
    <property type="entry name" value="ABCG_PDR_domain2"/>
    <property type="match status" value="1"/>
</dbReference>
<dbReference type="Pfam" id="PF19055">
    <property type="entry name" value="ABC2_membrane_7"/>
    <property type="match status" value="1"/>
</dbReference>
<dbReference type="InterPro" id="IPR003439">
    <property type="entry name" value="ABC_transporter-like_ATP-bd"/>
</dbReference>
<feature type="transmembrane region" description="Helical" evidence="12">
    <location>
        <begin position="683"/>
        <end position="704"/>
    </location>
</feature>
<feature type="domain" description="ABC transporter" evidence="13">
    <location>
        <begin position="78"/>
        <end position="327"/>
    </location>
</feature>
<feature type="transmembrane region" description="Helical" evidence="12">
    <location>
        <begin position="1110"/>
        <end position="1128"/>
    </location>
</feature>
<dbReference type="PROSITE" id="PS50893">
    <property type="entry name" value="ABC_TRANSPORTER_2"/>
    <property type="match status" value="2"/>
</dbReference>
<dbReference type="InterPro" id="IPR003593">
    <property type="entry name" value="AAA+_ATPase"/>
</dbReference>
<accession>A0AA38R281</accession>
<dbReference type="FunFam" id="3.40.50.300:FF:001465">
    <property type="entry name" value="ABC multidrug transporter (Eurofung)"/>
    <property type="match status" value="1"/>
</dbReference>
<evidence type="ECO:0000256" key="1">
    <source>
        <dbReference type="ARBA" id="ARBA00004651"/>
    </source>
</evidence>
<evidence type="ECO:0000259" key="13">
    <source>
        <dbReference type="PROSITE" id="PS50893"/>
    </source>
</evidence>
<feature type="transmembrane region" description="Helical" evidence="12">
    <location>
        <begin position="465"/>
        <end position="485"/>
    </location>
</feature>
<feature type="transmembrane region" description="Helical" evidence="12">
    <location>
        <begin position="1134"/>
        <end position="1155"/>
    </location>
</feature>
<evidence type="ECO:0000256" key="3">
    <source>
        <dbReference type="ARBA" id="ARBA00022448"/>
    </source>
</evidence>
<feature type="transmembrane region" description="Helical" evidence="12">
    <location>
        <begin position="505"/>
        <end position="535"/>
    </location>
</feature>
<evidence type="ECO:0000313" key="14">
    <source>
        <dbReference type="EMBL" id="KAJ9133295.1"/>
    </source>
</evidence>
<evidence type="ECO:0000256" key="9">
    <source>
        <dbReference type="ARBA" id="ARBA00023136"/>
    </source>
</evidence>
<feature type="transmembrane region" description="Helical" evidence="12">
    <location>
        <begin position="547"/>
        <end position="565"/>
    </location>
</feature>
<evidence type="ECO:0000256" key="4">
    <source>
        <dbReference type="ARBA" id="ARBA00022475"/>
    </source>
</evidence>
<evidence type="ECO:0000256" key="8">
    <source>
        <dbReference type="ARBA" id="ARBA00022989"/>
    </source>
</evidence>
<dbReference type="FunFam" id="3.40.50.300:FF:000054">
    <property type="entry name" value="ABC multidrug transporter atrF"/>
    <property type="match status" value="1"/>
</dbReference>
<keyword evidence="5 12" id="KW-0812">Transmembrane</keyword>
<dbReference type="Gene3D" id="3.40.50.300">
    <property type="entry name" value="P-loop containing nucleotide triphosphate hydrolases"/>
    <property type="match status" value="2"/>
</dbReference>
<dbReference type="GO" id="GO:0140359">
    <property type="term" value="F:ABC-type transporter activity"/>
    <property type="evidence" value="ECO:0007669"/>
    <property type="project" value="InterPro"/>
</dbReference>
<dbReference type="InterPro" id="IPR013525">
    <property type="entry name" value="ABC2_TM"/>
</dbReference>
<dbReference type="Pfam" id="PF00005">
    <property type="entry name" value="ABC_tran"/>
    <property type="match status" value="2"/>
</dbReference>
<comment type="similarity">
    <text evidence="2">Belongs to the ABC transporter superfamily. ABCG family. PDR (TC 3.A.1.205) subfamily.</text>
</comment>
<keyword evidence="7" id="KW-0067">ATP-binding</keyword>
<feature type="domain" description="ABC transporter" evidence="13">
    <location>
        <begin position="767"/>
        <end position="1016"/>
    </location>
</feature>
<dbReference type="GO" id="GO:0005886">
    <property type="term" value="C:plasma membrane"/>
    <property type="evidence" value="ECO:0007669"/>
    <property type="project" value="UniProtKB-SubCell"/>
</dbReference>
<keyword evidence="3" id="KW-0813">Transport</keyword>
<feature type="transmembrane region" description="Helical" evidence="12">
    <location>
        <begin position="1374"/>
        <end position="1392"/>
    </location>
</feature>
<evidence type="ECO:0000256" key="6">
    <source>
        <dbReference type="ARBA" id="ARBA00022741"/>
    </source>
</evidence>
<name>A0AA38R281_9PEZI</name>
<keyword evidence="10" id="KW-0325">Glycoprotein</keyword>
<evidence type="ECO:0000256" key="7">
    <source>
        <dbReference type="ARBA" id="ARBA00022840"/>
    </source>
</evidence>
<evidence type="ECO:0000313" key="15">
    <source>
        <dbReference type="Proteomes" id="UP001174694"/>
    </source>
</evidence>
<dbReference type="Pfam" id="PF01061">
    <property type="entry name" value="ABC2_membrane"/>
    <property type="match status" value="2"/>
</dbReference>
<feature type="region of interest" description="Disordered" evidence="11">
    <location>
        <begin position="1"/>
        <end position="25"/>
    </location>
</feature>
<dbReference type="Pfam" id="PF06422">
    <property type="entry name" value="PDR_CDR"/>
    <property type="match status" value="1"/>
</dbReference>
<proteinExistence type="inferred from homology"/>
<dbReference type="InterPro" id="IPR017871">
    <property type="entry name" value="ABC_transporter-like_CS"/>
</dbReference>
<gene>
    <name evidence="14" type="ORF">NKR23_g10848</name>
</gene>
<dbReference type="PANTHER" id="PTHR19241">
    <property type="entry name" value="ATP-BINDING CASSETTE TRANSPORTER"/>
    <property type="match status" value="1"/>
</dbReference>
<dbReference type="GO" id="GO:0016887">
    <property type="term" value="F:ATP hydrolysis activity"/>
    <property type="evidence" value="ECO:0007669"/>
    <property type="project" value="InterPro"/>
</dbReference>
<dbReference type="InterPro" id="IPR043926">
    <property type="entry name" value="ABCG_dom"/>
</dbReference>
<sequence length="1403" mass="156737">MDSSSGTIVEKEPPASPENSSEDDNWALKSEVEARRARDAQSGFPPAELGITWRDVTVEAPSAHTAIHENLVSQFHAIRKLQEFRHRPPLKTIVDRSHGCVKPGEMLLVLGRPGSGCTTLLNILANRRRGYTSVTGDVHYGCMDAKEAKRYRGQIVVNTEEELFFPTLTVQQTMDFATRLKVPYHLPDGVQSREQLRTESRDFLLKSMGIEHTYDTKIGNEYVRGVSGGERKRVSIIETLATNGSIYCWDNSTRGLDASTALEYTKAIRAMTDVLGLASIVTIYQAGNGIYNLFDKVLVLDGGKEIFYGPLKEARPFMEGLGFVCRDGANVADFLTGVTVPTERIVRPECQSSFPSNATMLRAAYEASPIRAQMALEYDYPTTEAARERTRLFKERVVKDKDRQLPASSPLTVGFLTQVKACIIRQYQILWGDKATLIVKQAVSLIMVLIASSLFYKSPENSSGLFLKAGALFFSLLFFTMLAMAEVSESFNGRPILIKQKYFAFFNPAAFCIAQIVADIPIQLFTISHFSLVLYFMVGLRTSASAFFTYWVLLFAAAMCMTAVYRAVGALFRTFEAASKVAGLLVSLFLIYNGYMILKPQMHPWFVWIFWIDPLAYAFDALLSNELHNASLPCVGINLVPNGPGYSDANYQACGGVPGAYPGHSVVEGDDYLSVLSYSHEHLWRNFGIVWVWWVLFVVITLVATSRWRASSESGPSLVIPRENVKVALALQTDEEAQDKEKAANIRPAHDSSADNSEGSGGSTDLVRNTSIFTWRNLSYTVKTPSGDRKLLDDVQGWVKPGMLGALMGASGAGKTTLLDVLAQRKTEGTIHGSILVDGRPLPVSFQRSAGYCEQLDVHEPYATVREALEFSALLRQSRHVSRRNKLKYVDTIIDLLELHDLADTLIGEVGAGLTVEQRKRVTIGVELVSKPSLLIFLDEPTTGLDGQSAYNTVRFLRKLADVGQAVLVTIHQPSAQLFAQFDTLLLLGWGGKTVYFGDIGDNAQTIKDYFRRYGAPCPPETNPAEHMIDVVSGHLSQGRDWNKIWLESPEHEAMDHELDHMIADAAAKPPNTVDDGYEFAIPLWDQIRITTHRANIALYRNTDYINNKFILHIALALLNGFSFWKIGHSVLDLQSRLFAIFNFIFVAPGVINQLQPLFIERRNIFEAREKKSKMYSWIAFVTSLIVSELPYLCICAVLYFFCWYYTVGFPSETSRAGSTFFVCLMYEFVYTGIGQFVAAYAPNPVFAHLVNPFVLGILLAFCGVLVPYSQINVFWRSWLYWLNPFNYLMGSMLVFDVWDVPVECEPAEFAYFNPPANTTCGEYLGDYMQGMGALANLTNPEATSICMVCPYRDGSGYLYTLNIKDYFYGWRDAAIVVIFVLSSYGLVYGLMKLRTKTSKKAE</sequence>
<dbReference type="InterPro" id="IPR027417">
    <property type="entry name" value="P-loop_NTPase"/>
</dbReference>
<evidence type="ECO:0000256" key="11">
    <source>
        <dbReference type="SAM" id="MobiDB-lite"/>
    </source>
</evidence>
<evidence type="ECO:0000256" key="5">
    <source>
        <dbReference type="ARBA" id="ARBA00022692"/>
    </source>
</evidence>
<comment type="subcellular location">
    <subcellularLocation>
        <location evidence="1">Cell membrane</location>
        <topology evidence="1">Multi-pass membrane protein</topology>
    </subcellularLocation>
</comment>
<dbReference type="InterPro" id="IPR034003">
    <property type="entry name" value="ABCG_PDR_2"/>
</dbReference>
<dbReference type="InterPro" id="IPR010929">
    <property type="entry name" value="PDR_CDR_ABC"/>
</dbReference>
<dbReference type="PROSITE" id="PS00211">
    <property type="entry name" value="ABC_TRANSPORTER_1"/>
    <property type="match status" value="1"/>
</dbReference>
<comment type="caution">
    <text evidence="14">The sequence shown here is derived from an EMBL/GenBank/DDBJ whole genome shotgun (WGS) entry which is preliminary data.</text>
</comment>
<evidence type="ECO:0000256" key="10">
    <source>
        <dbReference type="ARBA" id="ARBA00023180"/>
    </source>
</evidence>
<dbReference type="CDD" id="cd03233">
    <property type="entry name" value="ABCG_PDR_domain1"/>
    <property type="match status" value="1"/>
</dbReference>
<dbReference type="GO" id="GO:0005524">
    <property type="term" value="F:ATP binding"/>
    <property type="evidence" value="ECO:0007669"/>
    <property type="project" value="UniProtKB-KW"/>
</dbReference>
<keyword evidence="8 12" id="KW-1133">Transmembrane helix</keyword>
<keyword evidence="6" id="KW-0547">Nucleotide-binding</keyword>
<feature type="region of interest" description="Disordered" evidence="11">
    <location>
        <begin position="736"/>
        <end position="763"/>
    </location>
</feature>
<feature type="transmembrane region" description="Helical" evidence="12">
    <location>
        <begin position="1254"/>
        <end position="1276"/>
    </location>
</feature>
<dbReference type="InterPro" id="IPR034001">
    <property type="entry name" value="ABCG_PDR_1"/>
</dbReference>
<keyword evidence="15" id="KW-1185">Reference proteome</keyword>
<dbReference type="SMART" id="SM00382">
    <property type="entry name" value="AAA"/>
    <property type="match status" value="2"/>
</dbReference>
<feature type="transmembrane region" description="Helical" evidence="12">
    <location>
        <begin position="1176"/>
        <end position="1207"/>
    </location>
</feature>
<feature type="transmembrane region" description="Helical" evidence="12">
    <location>
        <begin position="577"/>
        <end position="598"/>
    </location>
</feature>
<dbReference type="EMBL" id="JANBVO010000051">
    <property type="protein sequence ID" value="KAJ9133295.1"/>
    <property type="molecule type" value="Genomic_DNA"/>
</dbReference>
<protein>
    <submittedName>
        <fullName evidence="14">ABC-2 type transporter</fullName>
    </submittedName>
</protein>
<reference evidence="14" key="1">
    <citation type="submission" date="2022-07" db="EMBL/GenBank/DDBJ databases">
        <title>Fungi with potential for degradation of polypropylene.</title>
        <authorList>
            <person name="Gostincar C."/>
        </authorList>
    </citation>
    <scope>NUCLEOTIDE SEQUENCE</scope>
    <source>
        <strain evidence="14">EXF-13308</strain>
    </source>
</reference>
<keyword evidence="9 12" id="KW-0472">Membrane</keyword>
<dbReference type="SUPFAM" id="SSF52540">
    <property type="entry name" value="P-loop containing nucleoside triphosphate hydrolases"/>
    <property type="match status" value="2"/>
</dbReference>
<feature type="compositionally biased region" description="Basic and acidic residues" evidence="11">
    <location>
        <begin position="739"/>
        <end position="753"/>
    </location>
</feature>
<evidence type="ECO:0000256" key="2">
    <source>
        <dbReference type="ARBA" id="ARBA00006012"/>
    </source>
</evidence>
<evidence type="ECO:0000256" key="12">
    <source>
        <dbReference type="SAM" id="Phobius"/>
    </source>
</evidence>